<dbReference type="Gene3D" id="3.40.50.150">
    <property type="entry name" value="Vaccinia Virus protein VP39"/>
    <property type="match status" value="2"/>
</dbReference>
<sequence length="546" mass="61003">MDLLPKSAQEFNEKQYWETFFAKRGTEAFEWYGEYPQLCEVLNKYVRTKDHILVAGCGNSTLSADMWNVGYKSMVSVDISDVVVRQMQQKHAAAGMTFTKMDLMKLEFPDKEFTCVLDKGTLDAVYTHDDQETAEKVETMFKEIGRVLRVGGRYVCVSLLQGHILDKLLQWFPQQGWMVRICRCKGAENTDSGGIPFPVFVVVCTKFELKPGSPPMNVLEVTLQGEKPRRLPSAAAVRQAVTSLQQFAFTRHGLTSPGSGEDLRLELCDPDTDRTRFVLFVVDRWRKKTKKAFAIFIVPQGRETEWLFGSPAGRRQLAETAGHDRLVVVHLPARDHQYGDLEQVKAELSESVMQLRPGHLRDDVQVPFLTCGGDLGRRELRHRGTSALSGQYVVEDVHLEEGESVRRLVFLANVNVIQSEARLKRVSVKGQPAALEADGDHLSCCHHRYMAAGVALVTEPSAAPAPAAAPARVLVIGLGGGGLSRFIHGKFPKASVDVVDIDPEVVTVAKDWFGFTEDDRLRAHVADGLQFIRDCKAKGERMETWT</sequence>
<dbReference type="InterPro" id="IPR030374">
    <property type="entry name" value="PABS"/>
</dbReference>
<evidence type="ECO:0000256" key="2">
    <source>
        <dbReference type="ARBA" id="ARBA00008361"/>
    </source>
</evidence>
<evidence type="ECO:0000313" key="8">
    <source>
        <dbReference type="EMBL" id="KAF0290517.1"/>
    </source>
</evidence>
<evidence type="ECO:0000256" key="6">
    <source>
        <dbReference type="PROSITE-ProRule" id="PRU00354"/>
    </source>
</evidence>
<comment type="similarity">
    <text evidence="1">Belongs to the spermidine/spermine synthase family.</text>
</comment>
<dbReference type="FunFam" id="3.40.50.150:FF:000110">
    <property type="entry name" value="methyltransferase-like protein 13 isoform X1"/>
    <property type="match status" value="1"/>
</dbReference>
<keyword evidence="5" id="KW-0511">Multifunctional enzyme</keyword>
<name>A0A6A4V2J8_AMPAM</name>
<evidence type="ECO:0000256" key="5">
    <source>
        <dbReference type="ARBA" id="ARBA00023268"/>
    </source>
</evidence>
<dbReference type="InterPro" id="IPR029063">
    <property type="entry name" value="SAM-dependent_MTases_sf"/>
</dbReference>
<keyword evidence="9" id="KW-1185">Reference proteome</keyword>
<dbReference type="GO" id="GO:0006596">
    <property type="term" value="P:polyamine biosynthetic process"/>
    <property type="evidence" value="ECO:0007669"/>
    <property type="project" value="UniProtKB-UniRule"/>
</dbReference>
<comment type="caution">
    <text evidence="8">The sequence shown here is derived from an EMBL/GenBank/DDBJ whole genome shotgun (WGS) entry which is preliminary data.</text>
</comment>
<dbReference type="OrthoDB" id="411785at2759"/>
<dbReference type="PANTHER" id="PTHR12176">
    <property type="entry name" value="SAM-DEPENDENT METHYLTRANSFERASE SUPERFAMILY PROTEIN"/>
    <property type="match status" value="1"/>
</dbReference>
<comment type="caution">
    <text evidence="6">Lacks conserved residue(s) required for the propagation of feature annotation.</text>
</comment>
<gene>
    <name evidence="8" type="primary">mettl13_0</name>
    <name evidence="8" type="ORF">FJT64_011309</name>
</gene>
<dbReference type="AlphaFoldDB" id="A0A6A4V2J8"/>
<dbReference type="InterPro" id="IPR013216">
    <property type="entry name" value="Methyltransf_11"/>
</dbReference>
<evidence type="ECO:0000259" key="7">
    <source>
        <dbReference type="PROSITE" id="PS51006"/>
    </source>
</evidence>
<dbReference type="Proteomes" id="UP000440578">
    <property type="component" value="Unassembled WGS sequence"/>
</dbReference>
<evidence type="ECO:0000256" key="4">
    <source>
        <dbReference type="ARBA" id="ARBA00022679"/>
    </source>
</evidence>
<dbReference type="Pfam" id="PF08241">
    <property type="entry name" value="Methyltransf_11"/>
    <property type="match status" value="1"/>
</dbReference>
<accession>A0A6A4V2J8</accession>
<keyword evidence="3 8" id="KW-0489">Methyltransferase</keyword>
<feature type="domain" description="PABS" evidence="7">
    <location>
        <begin position="379"/>
        <end position="546"/>
    </location>
</feature>
<keyword evidence="6" id="KW-0620">Polyamine biosynthesis</keyword>
<dbReference type="PANTHER" id="PTHR12176:SF78">
    <property type="entry name" value="EEF1A LYSINE AND N-TERMINAL METHYLTRANSFERASE"/>
    <property type="match status" value="1"/>
</dbReference>
<dbReference type="EMBL" id="VIIS01001948">
    <property type="protein sequence ID" value="KAF0290517.1"/>
    <property type="molecule type" value="Genomic_DNA"/>
</dbReference>
<proteinExistence type="inferred from homology"/>
<evidence type="ECO:0000256" key="3">
    <source>
        <dbReference type="ARBA" id="ARBA00022603"/>
    </source>
</evidence>
<dbReference type="GO" id="GO:0008757">
    <property type="term" value="F:S-adenosylmethionine-dependent methyltransferase activity"/>
    <property type="evidence" value="ECO:0007669"/>
    <property type="project" value="InterPro"/>
</dbReference>
<dbReference type="Pfam" id="PF01564">
    <property type="entry name" value="Spermine_synth"/>
    <property type="match status" value="1"/>
</dbReference>
<dbReference type="SUPFAM" id="SSF53335">
    <property type="entry name" value="S-adenosyl-L-methionine-dependent methyltransferases"/>
    <property type="match status" value="2"/>
</dbReference>
<dbReference type="PROSITE" id="PS51006">
    <property type="entry name" value="PABS_2"/>
    <property type="match status" value="1"/>
</dbReference>
<dbReference type="GO" id="GO:0032259">
    <property type="term" value="P:methylation"/>
    <property type="evidence" value="ECO:0007669"/>
    <property type="project" value="UniProtKB-KW"/>
</dbReference>
<protein>
    <submittedName>
        <fullName evidence="8">Methyltransferase-like protein 13</fullName>
    </submittedName>
</protein>
<keyword evidence="4 6" id="KW-0808">Transferase</keyword>
<organism evidence="8 9">
    <name type="scientific">Amphibalanus amphitrite</name>
    <name type="common">Striped barnacle</name>
    <name type="synonym">Balanus amphitrite</name>
    <dbReference type="NCBI Taxonomy" id="1232801"/>
    <lineage>
        <taxon>Eukaryota</taxon>
        <taxon>Metazoa</taxon>
        <taxon>Ecdysozoa</taxon>
        <taxon>Arthropoda</taxon>
        <taxon>Crustacea</taxon>
        <taxon>Multicrustacea</taxon>
        <taxon>Cirripedia</taxon>
        <taxon>Thoracica</taxon>
        <taxon>Thoracicalcarea</taxon>
        <taxon>Balanomorpha</taxon>
        <taxon>Balanoidea</taxon>
        <taxon>Balanidae</taxon>
        <taxon>Amphibalaninae</taxon>
        <taxon>Amphibalanus</taxon>
    </lineage>
</organism>
<comment type="similarity">
    <text evidence="2">Belongs to the methyltransferase superfamily.</text>
</comment>
<evidence type="ECO:0000313" key="9">
    <source>
        <dbReference type="Proteomes" id="UP000440578"/>
    </source>
</evidence>
<reference evidence="8 9" key="1">
    <citation type="submission" date="2019-07" db="EMBL/GenBank/DDBJ databases">
        <title>Draft genome assembly of a fouling barnacle, Amphibalanus amphitrite (Darwin, 1854): The first reference genome for Thecostraca.</title>
        <authorList>
            <person name="Kim W."/>
        </authorList>
    </citation>
    <scope>NUCLEOTIDE SEQUENCE [LARGE SCALE GENOMIC DNA]</scope>
    <source>
        <strain evidence="8">SNU_AA5</strain>
        <tissue evidence="8">Soma without cirri and trophi</tissue>
    </source>
</reference>
<evidence type="ECO:0000256" key="1">
    <source>
        <dbReference type="ARBA" id="ARBA00007867"/>
    </source>
</evidence>
<dbReference type="InterPro" id="IPR051419">
    <property type="entry name" value="Lys/N-term_MeTrsfase_sf"/>
</dbReference>